<dbReference type="PANTHER" id="PTHR43070">
    <property type="match status" value="1"/>
</dbReference>
<dbReference type="Proteomes" id="UP000179157">
    <property type="component" value="Unassembled WGS sequence"/>
</dbReference>
<dbReference type="STRING" id="1817864.A2Z21_04545"/>
<feature type="domain" description="Homoserine dehydrogenase catalytic" evidence="3">
    <location>
        <begin position="2"/>
        <end position="124"/>
    </location>
</feature>
<dbReference type="PANTHER" id="PTHR43070:SF3">
    <property type="entry name" value="HOMOSERINE DEHYDROGENASE"/>
    <property type="match status" value="1"/>
</dbReference>
<dbReference type="Gene3D" id="3.30.360.10">
    <property type="entry name" value="Dihydrodipicolinate Reductase, domain 2"/>
    <property type="match status" value="1"/>
</dbReference>
<keyword evidence="1" id="KW-0521">NADP</keyword>
<name>A0A1F5UV78_FRAXR</name>
<reference evidence="4 5" key="1">
    <citation type="journal article" date="2016" name="Nat. Commun.">
        <title>Thousands of microbial genomes shed light on interconnected biogeochemical processes in an aquifer system.</title>
        <authorList>
            <person name="Anantharaman K."/>
            <person name="Brown C.T."/>
            <person name="Hug L.A."/>
            <person name="Sharon I."/>
            <person name="Castelle C.J."/>
            <person name="Probst A.J."/>
            <person name="Thomas B.C."/>
            <person name="Singh A."/>
            <person name="Wilkins M.J."/>
            <person name="Karaoz U."/>
            <person name="Brodie E.L."/>
            <person name="Williams K.H."/>
            <person name="Hubbard S.S."/>
            <person name="Banfield J.F."/>
        </authorList>
    </citation>
    <scope>NUCLEOTIDE SEQUENCE [LARGE SCALE GENOMIC DNA]</scope>
    <source>
        <strain evidence="5">RBG_16_55_9</strain>
    </source>
</reference>
<dbReference type="Pfam" id="PF00742">
    <property type="entry name" value="Homoserine_dh"/>
    <property type="match status" value="1"/>
</dbReference>
<dbReference type="SUPFAM" id="SSF55347">
    <property type="entry name" value="Glyceraldehyde-3-phosphate dehydrogenase-like, C-terminal domain"/>
    <property type="match status" value="1"/>
</dbReference>
<evidence type="ECO:0000256" key="1">
    <source>
        <dbReference type="ARBA" id="ARBA00022857"/>
    </source>
</evidence>
<sequence>MARLLGYPLELKDVKVEPLYPPEMDALSVEEFLERLAQHDGHFLKLANQTRTQGHKLRYVIEVAEGRCQAHLEQLPPGDELLRPSVADSVLAFETTRYCDSALIVRGKGSGPELTASGVLADILMLARSM</sequence>
<evidence type="ECO:0000313" key="4">
    <source>
        <dbReference type="EMBL" id="OGF55064.1"/>
    </source>
</evidence>
<keyword evidence="2" id="KW-0560">Oxidoreductase</keyword>
<dbReference type="AlphaFoldDB" id="A0A1F5UV78"/>
<protein>
    <recommendedName>
        <fullName evidence="3">Homoserine dehydrogenase catalytic domain-containing protein</fullName>
    </recommendedName>
</protein>
<comment type="caution">
    <text evidence="4">The sequence shown here is derived from an EMBL/GenBank/DDBJ whole genome shotgun (WGS) entry which is preliminary data.</text>
</comment>
<accession>A0A1F5UV78</accession>
<dbReference type="EMBL" id="MFGX01000064">
    <property type="protein sequence ID" value="OGF55064.1"/>
    <property type="molecule type" value="Genomic_DNA"/>
</dbReference>
<gene>
    <name evidence="4" type="ORF">A2Z21_04545</name>
</gene>
<dbReference type="GO" id="GO:0009067">
    <property type="term" value="P:aspartate family amino acid biosynthetic process"/>
    <property type="evidence" value="ECO:0007669"/>
    <property type="project" value="InterPro"/>
</dbReference>
<evidence type="ECO:0000256" key="2">
    <source>
        <dbReference type="ARBA" id="ARBA00023002"/>
    </source>
</evidence>
<organism evidence="4 5">
    <name type="scientific">Fraserbacteria sp. (strain RBG_16_55_9)</name>
    <dbReference type="NCBI Taxonomy" id="1817864"/>
    <lineage>
        <taxon>Bacteria</taxon>
        <taxon>Candidatus Fraseribacteriota</taxon>
    </lineage>
</organism>
<proteinExistence type="predicted"/>
<dbReference type="InterPro" id="IPR011147">
    <property type="entry name" value="Bifunc_Aspkin/hSer_DH"/>
</dbReference>
<dbReference type="GO" id="GO:0004412">
    <property type="term" value="F:homoserine dehydrogenase activity"/>
    <property type="evidence" value="ECO:0007669"/>
    <property type="project" value="InterPro"/>
</dbReference>
<evidence type="ECO:0000259" key="3">
    <source>
        <dbReference type="Pfam" id="PF00742"/>
    </source>
</evidence>
<dbReference type="InterPro" id="IPR001342">
    <property type="entry name" value="HDH_cat"/>
</dbReference>
<evidence type="ECO:0000313" key="5">
    <source>
        <dbReference type="Proteomes" id="UP000179157"/>
    </source>
</evidence>